<name>A0A6L2NG82_TANCI</name>
<dbReference type="Gene3D" id="3.30.420.10">
    <property type="entry name" value="Ribonuclease H-like superfamily/Ribonuclease H"/>
    <property type="match status" value="1"/>
</dbReference>
<gene>
    <name evidence="3" type="ORF">Tci_056497</name>
</gene>
<dbReference type="PANTHER" id="PTHR42648">
    <property type="entry name" value="TRANSPOSASE, PUTATIVE-RELATED"/>
    <property type="match status" value="1"/>
</dbReference>
<protein>
    <submittedName>
        <fullName evidence="3">Zinc finger, CCHC-type</fullName>
    </submittedName>
</protein>
<proteinExistence type="predicted"/>
<feature type="domain" description="Retroviral polymerase SH3-like" evidence="2">
    <location>
        <begin position="111"/>
        <end position="145"/>
    </location>
</feature>
<evidence type="ECO:0000256" key="1">
    <source>
        <dbReference type="SAM" id="MobiDB-lite"/>
    </source>
</evidence>
<dbReference type="Pfam" id="PF25597">
    <property type="entry name" value="SH3_retrovirus"/>
    <property type="match status" value="1"/>
</dbReference>
<dbReference type="InterPro" id="IPR039537">
    <property type="entry name" value="Retrotran_Ty1/copia-like"/>
</dbReference>
<dbReference type="SUPFAM" id="SSF53098">
    <property type="entry name" value="Ribonuclease H-like"/>
    <property type="match status" value="1"/>
</dbReference>
<feature type="region of interest" description="Disordered" evidence="1">
    <location>
        <begin position="265"/>
        <end position="291"/>
    </location>
</feature>
<comment type="caution">
    <text evidence="3">The sequence shown here is derived from an EMBL/GenBank/DDBJ whole genome shotgun (WGS) entry which is preliminary data.</text>
</comment>
<dbReference type="InterPro" id="IPR012337">
    <property type="entry name" value="RNaseH-like_sf"/>
</dbReference>
<dbReference type="InterPro" id="IPR036397">
    <property type="entry name" value="RNaseH_sf"/>
</dbReference>
<dbReference type="PANTHER" id="PTHR42648:SF30">
    <property type="entry name" value="RIBONUCLEASE H-LIKE DOMAIN, GAG-PRE-INTEGRASE DOMAIN PROTEIN-RELATED"/>
    <property type="match status" value="1"/>
</dbReference>
<feature type="region of interest" description="Disordered" evidence="1">
    <location>
        <begin position="484"/>
        <end position="542"/>
    </location>
</feature>
<organism evidence="3">
    <name type="scientific">Tanacetum cinerariifolium</name>
    <name type="common">Dalmatian daisy</name>
    <name type="synonym">Chrysanthemum cinerariifolium</name>
    <dbReference type="NCBI Taxonomy" id="118510"/>
    <lineage>
        <taxon>Eukaryota</taxon>
        <taxon>Viridiplantae</taxon>
        <taxon>Streptophyta</taxon>
        <taxon>Embryophyta</taxon>
        <taxon>Tracheophyta</taxon>
        <taxon>Spermatophyta</taxon>
        <taxon>Magnoliopsida</taxon>
        <taxon>eudicotyledons</taxon>
        <taxon>Gunneridae</taxon>
        <taxon>Pentapetalae</taxon>
        <taxon>asterids</taxon>
        <taxon>campanulids</taxon>
        <taxon>Asterales</taxon>
        <taxon>Asteraceae</taxon>
        <taxon>Asteroideae</taxon>
        <taxon>Anthemideae</taxon>
        <taxon>Anthemidinae</taxon>
        <taxon>Tanacetum</taxon>
    </lineage>
</organism>
<reference evidence="3" key="1">
    <citation type="journal article" date="2019" name="Sci. Rep.">
        <title>Draft genome of Tanacetum cinerariifolium, the natural source of mosquito coil.</title>
        <authorList>
            <person name="Yamashiro T."/>
            <person name="Shiraishi A."/>
            <person name="Satake H."/>
            <person name="Nakayama K."/>
        </authorList>
    </citation>
    <scope>NUCLEOTIDE SEQUENCE</scope>
</reference>
<dbReference type="EMBL" id="BKCJ010008911">
    <property type="protein sequence ID" value="GEU84519.1"/>
    <property type="molecule type" value="Genomic_DNA"/>
</dbReference>
<sequence>MMCVLAHINNVNHETKVLELIHRDLCDLHATPSLGNKKYFVTFIDDASRFCYVYLLHTKDEALDKFKVFKAKVEIQQGSLIKRFRTDRGGLSQGFWGEAMLTVCYLLNKGCRVVVRISDPKLKTLGERGIECIFVGYAEHSKAFRPGITFAMGKLSKYTSNPGTQHWQAIQRVPKYLKKIMDYRLTYTGYPLVLEGYTDARWINNTEDNSSTSGWVFLLGGGAGKEAGWLKNFLLEISLWPKPIALISIWCDRYDNRRDDKVIQDQRQRVDNDLQDERQDQPKKEEVEPRRCKRARTEKLFRPDFVIFMIENEHTSYREAVKWEVEGDENSKFFHDIINYRRKSQMIQEKLGFGVKWRDWIKAALVLARSSFLLNGSPTLEFSFKRGLRQGDPLSPFLFIIVMEGLHITFQDGLAANIFHRVKVGSLVNVFYISSGLKININKSNLYGLWVSSPEVDQMAAGTGCATGSFLFSYVGFLIDSEQDTDGSVSDSKSNQQEYEEEIKDDDDDDDNDKSKGNEDKGMDDTTNQFSDDVQDKKQMLK</sequence>
<feature type="compositionally biased region" description="Acidic residues" evidence="1">
    <location>
        <begin position="498"/>
        <end position="512"/>
    </location>
</feature>
<evidence type="ECO:0000313" key="3">
    <source>
        <dbReference type="EMBL" id="GEU84519.1"/>
    </source>
</evidence>
<feature type="compositionally biased region" description="Polar residues" evidence="1">
    <location>
        <begin position="486"/>
        <end position="497"/>
    </location>
</feature>
<feature type="compositionally biased region" description="Basic and acidic residues" evidence="1">
    <location>
        <begin position="513"/>
        <end position="524"/>
    </location>
</feature>
<accession>A0A6L2NG82</accession>
<evidence type="ECO:0000259" key="2">
    <source>
        <dbReference type="Pfam" id="PF25597"/>
    </source>
</evidence>
<dbReference type="GO" id="GO:0003676">
    <property type="term" value="F:nucleic acid binding"/>
    <property type="evidence" value="ECO:0007669"/>
    <property type="project" value="InterPro"/>
</dbReference>
<dbReference type="InterPro" id="IPR057670">
    <property type="entry name" value="SH3_retrovirus"/>
</dbReference>
<dbReference type="AlphaFoldDB" id="A0A6L2NG82"/>